<evidence type="ECO:0000313" key="2">
    <source>
        <dbReference type="Proteomes" id="UP000030121"/>
    </source>
</evidence>
<protein>
    <recommendedName>
        <fullName evidence="3">Lipoprotein</fullName>
    </recommendedName>
</protein>
<accession>A0A0A2MFS2</accession>
<comment type="caution">
    <text evidence="1">The sequence shown here is derived from an EMBL/GenBank/DDBJ whole genome shotgun (WGS) entry which is preliminary data.</text>
</comment>
<evidence type="ECO:0000313" key="1">
    <source>
        <dbReference type="EMBL" id="KGO90288.1"/>
    </source>
</evidence>
<dbReference type="OrthoDB" id="1114031at2"/>
<reference evidence="1 2" key="1">
    <citation type="submission" date="2013-09" db="EMBL/GenBank/DDBJ databases">
        <authorList>
            <person name="Zeng Z."/>
            <person name="Chen C."/>
        </authorList>
    </citation>
    <scope>NUCLEOTIDE SEQUENCE [LARGE SCALE GENOMIC DNA]</scope>
    <source>
        <strain evidence="1 2">GH29-5</strain>
    </source>
</reference>
<proteinExistence type="predicted"/>
<dbReference type="eggNOG" id="ENOG5032YIN">
    <property type="taxonomic scope" value="Bacteria"/>
</dbReference>
<name>A0A0A2MFS2_9FLAO</name>
<dbReference type="STRING" id="1121899.GCA_000430025_00245"/>
<dbReference type="Proteomes" id="UP000030121">
    <property type="component" value="Unassembled WGS sequence"/>
</dbReference>
<keyword evidence="2" id="KW-1185">Reference proteome</keyword>
<evidence type="ECO:0008006" key="3">
    <source>
        <dbReference type="Google" id="ProtNLM"/>
    </source>
</evidence>
<dbReference type="PROSITE" id="PS51257">
    <property type="entry name" value="PROKAR_LIPOPROTEIN"/>
    <property type="match status" value="1"/>
</dbReference>
<sequence>MKNLRFQLLSGLFALTVSLVSCSKEEDVKGSSDVDQKMMMASAEIDFVNEADFNSGMEVASDNGSYSGKNSSHTAALTACATVTVNNITPGVFPKVFTINFGNGCINNGIHRSGILTITLSDYLMNTGSVMTIERSNYYVNGRHVEGTVTYENETTNPDTPQWTRTITNGQITNLQGEVFTHHGTRTVKQTEGVGTLTLDDNVYHILSGTHTVNRPNGTSLTVTVVETLIKKYACNYISQGQLDLEGTYLDGILDYGDNTCDNQATYTHSNGTVYPVNL</sequence>
<organism evidence="1 2">
    <name type="scientific">Flavobacterium suncheonense GH29-5 = DSM 17707</name>
    <dbReference type="NCBI Taxonomy" id="1121899"/>
    <lineage>
        <taxon>Bacteria</taxon>
        <taxon>Pseudomonadati</taxon>
        <taxon>Bacteroidota</taxon>
        <taxon>Flavobacteriia</taxon>
        <taxon>Flavobacteriales</taxon>
        <taxon>Flavobacteriaceae</taxon>
        <taxon>Flavobacterium</taxon>
    </lineage>
</organism>
<dbReference type="EMBL" id="JRLW01000003">
    <property type="protein sequence ID" value="KGO90288.1"/>
    <property type="molecule type" value="Genomic_DNA"/>
</dbReference>
<dbReference type="AlphaFoldDB" id="A0A0A2MFS2"/>
<dbReference type="RefSeq" id="WP_026981273.1">
    <property type="nucleotide sequence ID" value="NZ_JRLW01000003.1"/>
</dbReference>
<gene>
    <name evidence="1" type="ORF">Q764_04350</name>
</gene>